<dbReference type="GO" id="GO:0006508">
    <property type="term" value="P:proteolysis"/>
    <property type="evidence" value="ECO:0007669"/>
    <property type="project" value="UniProtKB-KW"/>
</dbReference>
<dbReference type="NCBIfam" id="TIGR00054">
    <property type="entry name" value="RIP metalloprotease RseP"/>
    <property type="match status" value="1"/>
</dbReference>
<gene>
    <name evidence="14" type="ORF">AMJ87_03700</name>
</gene>
<dbReference type="GO" id="GO:0004222">
    <property type="term" value="F:metalloendopeptidase activity"/>
    <property type="evidence" value="ECO:0007669"/>
    <property type="project" value="InterPro"/>
</dbReference>
<dbReference type="GO" id="GO:0046872">
    <property type="term" value="F:metal ion binding"/>
    <property type="evidence" value="ECO:0007669"/>
    <property type="project" value="UniProtKB-KW"/>
</dbReference>
<evidence type="ECO:0000256" key="6">
    <source>
        <dbReference type="ARBA" id="ARBA00022801"/>
    </source>
</evidence>
<keyword evidence="10 11" id="KW-0472">Membrane</keyword>
<evidence type="ECO:0000256" key="5">
    <source>
        <dbReference type="ARBA" id="ARBA00022692"/>
    </source>
</evidence>
<dbReference type="InterPro" id="IPR041489">
    <property type="entry name" value="PDZ_6"/>
</dbReference>
<evidence type="ECO:0000256" key="1">
    <source>
        <dbReference type="ARBA" id="ARBA00001947"/>
    </source>
</evidence>
<evidence type="ECO:0000313" key="15">
    <source>
        <dbReference type="Proteomes" id="UP000051096"/>
    </source>
</evidence>
<evidence type="ECO:0000256" key="9">
    <source>
        <dbReference type="ARBA" id="ARBA00023049"/>
    </source>
</evidence>
<dbReference type="EC" id="3.4.24.-" evidence="11"/>
<dbReference type="EMBL" id="LJUO01000022">
    <property type="protein sequence ID" value="KPK72794.1"/>
    <property type="molecule type" value="Genomic_DNA"/>
</dbReference>
<evidence type="ECO:0000256" key="2">
    <source>
        <dbReference type="ARBA" id="ARBA00004141"/>
    </source>
</evidence>
<dbReference type="Proteomes" id="UP000051096">
    <property type="component" value="Unassembled WGS sequence"/>
</dbReference>
<keyword evidence="9 11" id="KW-0482">Metalloprotease</keyword>
<dbReference type="InterPro" id="IPR008915">
    <property type="entry name" value="Peptidase_M50"/>
</dbReference>
<keyword evidence="4" id="KW-0645">Protease</keyword>
<keyword evidence="8 11" id="KW-1133">Transmembrane helix</keyword>
<keyword evidence="11" id="KW-0479">Metal-binding</keyword>
<dbReference type="GO" id="GO:0016020">
    <property type="term" value="C:membrane"/>
    <property type="evidence" value="ECO:0007669"/>
    <property type="project" value="UniProtKB-SubCell"/>
</dbReference>
<feature type="domain" description="PDZ" evidence="13">
    <location>
        <begin position="220"/>
        <end position="266"/>
    </location>
</feature>
<organism evidence="14 15">
    <name type="scientific">candidate division WOR_3 bacterium SM23_60</name>
    <dbReference type="NCBI Taxonomy" id="1703780"/>
    <lineage>
        <taxon>Bacteria</taxon>
        <taxon>Bacteria division WOR-3</taxon>
    </lineage>
</organism>
<keyword evidence="7 11" id="KW-0862">Zinc</keyword>
<dbReference type="AlphaFoldDB" id="A0A0S8GMD8"/>
<dbReference type="SUPFAM" id="SSF50156">
    <property type="entry name" value="PDZ domain-like"/>
    <property type="match status" value="2"/>
</dbReference>
<feature type="transmembrane region" description="Helical" evidence="11">
    <location>
        <begin position="6"/>
        <end position="30"/>
    </location>
</feature>
<accession>A0A0S8GMD8</accession>
<comment type="subcellular location">
    <subcellularLocation>
        <location evidence="2">Membrane</location>
        <topology evidence="2">Multi-pass membrane protein</topology>
    </subcellularLocation>
</comment>
<evidence type="ECO:0000256" key="3">
    <source>
        <dbReference type="ARBA" id="ARBA00007931"/>
    </source>
</evidence>
<evidence type="ECO:0000259" key="12">
    <source>
        <dbReference type="Pfam" id="PF02163"/>
    </source>
</evidence>
<keyword evidence="5 11" id="KW-0812">Transmembrane</keyword>
<feature type="transmembrane region" description="Helical" evidence="11">
    <location>
        <begin position="409"/>
        <end position="428"/>
    </location>
</feature>
<dbReference type="CDD" id="cd06163">
    <property type="entry name" value="S2P-M50_PDZ_RseP-like"/>
    <property type="match status" value="1"/>
</dbReference>
<sequence>MLDFLLYSILPFLFILGFCVTIHELGHFIFAKLSKIPVEKFSIGFGPPLVRMKIGETDFRIAYFPLGGYVKMAGEDEGEIAKKEKTEAPDVPGFYDAPIWKRIAVVFCGPLFNVLSAGIVLFVMILAYGVIVTPFMKITVEASSYYARQGFATNDSIVAVNDLPVESWEALWEIVDRTADNRVRITVIRDDGSMHVLHARIDEDSAGIAPLVPPIAGALKQNSPAHKAGMAQGDSIISINGTTITSWTEMVDIVRTAHNTPLRFTWVHRGDTLAAAITPEPFYDPVEGDTIGQIGVFMPHGRTQVSFLRAFVLSIQRTAEMIYRVLEIFYQLITRQIPARQLGGPIAIFRLSTESAQWGFEYLLGLLAIISINLGLINLFPIPALDGGHIIIAVIEAVRHKRFSSRTRLIIQQVGYALIFLLIIFVTFNDITR</sequence>
<dbReference type="Gene3D" id="2.30.42.10">
    <property type="match status" value="2"/>
</dbReference>
<evidence type="ECO:0000256" key="10">
    <source>
        <dbReference type="ARBA" id="ARBA00023136"/>
    </source>
</evidence>
<comment type="cofactor">
    <cofactor evidence="1 11">
        <name>Zn(2+)</name>
        <dbReference type="ChEBI" id="CHEBI:29105"/>
    </cofactor>
</comment>
<feature type="domain" description="Peptidase M50" evidence="12">
    <location>
        <begin position="12"/>
        <end position="422"/>
    </location>
</feature>
<evidence type="ECO:0000259" key="13">
    <source>
        <dbReference type="Pfam" id="PF17820"/>
    </source>
</evidence>
<dbReference type="PATRIC" id="fig|1703780.3.peg.1489"/>
<name>A0A0S8GMD8_UNCW3</name>
<evidence type="ECO:0000313" key="14">
    <source>
        <dbReference type="EMBL" id="KPK72794.1"/>
    </source>
</evidence>
<dbReference type="PANTHER" id="PTHR42837">
    <property type="entry name" value="REGULATOR OF SIGMA-E PROTEASE RSEP"/>
    <property type="match status" value="1"/>
</dbReference>
<dbReference type="Pfam" id="PF17820">
    <property type="entry name" value="PDZ_6"/>
    <property type="match status" value="1"/>
</dbReference>
<reference evidence="14 15" key="1">
    <citation type="journal article" date="2015" name="Microbiome">
        <title>Genomic resolution of linkages in carbon, nitrogen, and sulfur cycling among widespread estuary sediment bacteria.</title>
        <authorList>
            <person name="Baker B.J."/>
            <person name="Lazar C.S."/>
            <person name="Teske A.P."/>
            <person name="Dick G.J."/>
        </authorList>
    </citation>
    <scope>NUCLEOTIDE SEQUENCE [LARGE SCALE GENOMIC DNA]</scope>
    <source>
        <strain evidence="14">SM23_60</strain>
    </source>
</reference>
<evidence type="ECO:0000256" key="8">
    <source>
        <dbReference type="ARBA" id="ARBA00022989"/>
    </source>
</evidence>
<proteinExistence type="inferred from homology"/>
<evidence type="ECO:0000256" key="4">
    <source>
        <dbReference type="ARBA" id="ARBA00022670"/>
    </source>
</evidence>
<feature type="transmembrane region" description="Helical" evidence="11">
    <location>
        <begin position="103"/>
        <end position="131"/>
    </location>
</feature>
<protein>
    <recommendedName>
        <fullName evidence="11">Zinc metalloprotease</fullName>
        <ecNumber evidence="11">3.4.24.-</ecNumber>
    </recommendedName>
</protein>
<dbReference type="Pfam" id="PF02163">
    <property type="entry name" value="Peptidase_M50"/>
    <property type="match status" value="1"/>
</dbReference>
<evidence type="ECO:0000256" key="11">
    <source>
        <dbReference type="RuleBase" id="RU362031"/>
    </source>
</evidence>
<dbReference type="InterPro" id="IPR004387">
    <property type="entry name" value="Pept_M50_Zn"/>
</dbReference>
<comment type="similarity">
    <text evidence="3 11">Belongs to the peptidase M50B family.</text>
</comment>
<feature type="transmembrane region" description="Helical" evidence="11">
    <location>
        <begin position="362"/>
        <end position="380"/>
    </location>
</feature>
<evidence type="ECO:0000256" key="7">
    <source>
        <dbReference type="ARBA" id="ARBA00022833"/>
    </source>
</evidence>
<dbReference type="PANTHER" id="PTHR42837:SF2">
    <property type="entry name" value="MEMBRANE METALLOPROTEASE ARASP2, CHLOROPLASTIC-RELATED"/>
    <property type="match status" value="1"/>
</dbReference>
<keyword evidence="6 11" id="KW-0378">Hydrolase</keyword>
<comment type="caution">
    <text evidence="14">The sequence shown here is derived from an EMBL/GenBank/DDBJ whole genome shotgun (WGS) entry which is preliminary data.</text>
</comment>
<dbReference type="InterPro" id="IPR036034">
    <property type="entry name" value="PDZ_sf"/>
</dbReference>